<dbReference type="Pfam" id="PF00583">
    <property type="entry name" value="Acetyltransf_1"/>
    <property type="match status" value="1"/>
</dbReference>
<protein>
    <submittedName>
        <fullName evidence="4">GNAT family N-acetyltransferase</fullName>
        <ecNumber evidence="4">2.3.1.-</ecNumber>
    </submittedName>
</protein>
<dbReference type="InterPro" id="IPR000182">
    <property type="entry name" value="GNAT_dom"/>
</dbReference>
<evidence type="ECO:0000313" key="4">
    <source>
        <dbReference type="EMBL" id="MEY8771843.1"/>
    </source>
</evidence>
<feature type="domain" description="N-acetyltransferase" evidence="3">
    <location>
        <begin position="1"/>
        <end position="137"/>
    </location>
</feature>
<evidence type="ECO:0000256" key="2">
    <source>
        <dbReference type="ARBA" id="ARBA00023315"/>
    </source>
</evidence>
<dbReference type="PANTHER" id="PTHR43420">
    <property type="entry name" value="ACETYLTRANSFERASE"/>
    <property type="match status" value="1"/>
</dbReference>
<organism evidence="4 5">
    <name type="scientific">Erwinia aeris</name>
    <dbReference type="NCBI Taxonomy" id="3239803"/>
    <lineage>
        <taxon>Bacteria</taxon>
        <taxon>Pseudomonadati</taxon>
        <taxon>Pseudomonadota</taxon>
        <taxon>Gammaproteobacteria</taxon>
        <taxon>Enterobacterales</taxon>
        <taxon>Erwiniaceae</taxon>
        <taxon>Erwinia</taxon>
    </lineage>
</organism>
<dbReference type="GO" id="GO:0016746">
    <property type="term" value="F:acyltransferase activity"/>
    <property type="evidence" value="ECO:0007669"/>
    <property type="project" value="UniProtKB-KW"/>
</dbReference>
<dbReference type="PROSITE" id="PS51186">
    <property type="entry name" value="GNAT"/>
    <property type="match status" value="1"/>
</dbReference>
<sequence length="137" mass="15257">MTIRITHQPGADELAEIEAGLLAYNSQFMAIGELKSIGAFIEDASGKKLAGLTGSTVGNWLRINMLWVSEALRGQGTGTALMQAVEEEARRRGCLYAQVDTASFQARPFYEKQGYVVRLVLDNYPRVHQRFYLTKTL</sequence>
<evidence type="ECO:0000313" key="5">
    <source>
        <dbReference type="Proteomes" id="UP001565243"/>
    </source>
</evidence>
<dbReference type="EMBL" id="JBGFFX010000009">
    <property type="protein sequence ID" value="MEY8771843.1"/>
    <property type="molecule type" value="Genomic_DNA"/>
</dbReference>
<keyword evidence="2 4" id="KW-0012">Acyltransferase</keyword>
<name>A0ABV4EAL0_9GAMM</name>
<keyword evidence="5" id="KW-1185">Reference proteome</keyword>
<dbReference type="RefSeq" id="WP_253454531.1">
    <property type="nucleotide sequence ID" value="NZ_JBGFFX010000009.1"/>
</dbReference>
<keyword evidence="1 4" id="KW-0808">Transferase</keyword>
<proteinExistence type="predicted"/>
<dbReference type="InterPro" id="IPR016181">
    <property type="entry name" value="Acyl_CoA_acyltransferase"/>
</dbReference>
<evidence type="ECO:0000256" key="1">
    <source>
        <dbReference type="ARBA" id="ARBA00022679"/>
    </source>
</evidence>
<dbReference type="PANTHER" id="PTHR43420:SF52">
    <property type="entry name" value="N-ACETYLTRANSFERASE YODP"/>
    <property type="match status" value="1"/>
</dbReference>
<gene>
    <name evidence="4" type="ORF">AB6T85_15695</name>
</gene>
<reference evidence="4 5" key="1">
    <citation type="submission" date="2024-07" db="EMBL/GenBank/DDBJ databases">
        <authorList>
            <person name="Hebao G."/>
        </authorList>
    </citation>
    <scope>NUCLEOTIDE SEQUENCE [LARGE SCALE GENOMIC DNA]</scope>
    <source>
        <strain evidence="4 5">ACCC 02193</strain>
    </source>
</reference>
<accession>A0ABV4EAL0</accession>
<dbReference type="EC" id="2.3.1.-" evidence="4"/>
<comment type="caution">
    <text evidence="4">The sequence shown here is derived from an EMBL/GenBank/DDBJ whole genome shotgun (WGS) entry which is preliminary data.</text>
</comment>
<evidence type="ECO:0000259" key="3">
    <source>
        <dbReference type="PROSITE" id="PS51186"/>
    </source>
</evidence>
<dbReference type="CDD" id="cd04301">
    <property type="entry name" value="NAT_SF"/>
    <property type="match status" value="1"/>
</dbReference>
<dbReference type="Gene3D" id="3.40.630.30">
    <property type="match status" value="1"/>
</dbReference>
<dbReference type="Proteomes" id="UP001565243">
    <property type="component" value="Unassembled WGS sequence"/>
</dbReference>
<dbReference type="SUPFAM" id="SSF55729">
    <property type="entry name" value="Acyl-CoA N-acyltransferases (Nat)"/>
    <property type="match status" value="1"/>
</dbReference>
<dbReference type="InterPro" id="IPR050680">
    <property type="entry name" value="YpeA/RimI_acetyltransf"/>
</dbReference>